<evidence type="ECO:0000313" key="2">
    <source>
        <dbReference type="EMBL" id="AKF09917.1"/>
    </source>
</evidence>
<dbReference type="EMBL" id="CP011125">
    <property type="protein sequence ID" value="AKF09917.1"/>
    <property type="molecule type" value="Genomic_DNA"/>
</dbReference>
<evidence type="ECO:0000313" key="3">
    <source>
        <dbReference type="Proteomes" id="UP000034883"/>
    </source>
</evidence>
<accession>A0A0F6W886</accession>
<dbReference type="SUPFAM" id="SSF51126">
    <property type="entry name" value="Pectin lyase-like"/>
    <property type="match status" value="1"/>
</dbReference>
<dbReference type="Gene3D" id="2.160.20.10">
    <property type="entry name" value="Single-stranded right-handed beta-helix, Pectin lyase-like"/>
    <property type="match status" value="1"/>
</dbReference>
<dbReference type="InterPro" id="IPR039448">
    <property type="entry name" value="Beta_helix"/>
</dbReference>
<dbReference type="STRING" id="927083.DB32_007066"/>
<feature type="domain" description="Right handed beta helix" evidence="1">
    <location>
        <begin position="109"/>
        <end position="269"/>
    </location>
</feature>
<sequence>MISAWIVVAPSIALAAPCTDEELTRIIAPVDGDDSLARVECDVDLTPLMTAAITRTLVFSGAASSGTSLDCHGGALGSAHAPATILIVSERIGSSSIEGLGIWDPVTDVTIRDCEIHGNVRIQGMGTGRWTDEATRSSHVPFGHVARVREAAPRRITFEDVTFVGLGGIPLYVSIGVQDTTVVRSYFTGRSNSTALYMDAESRGATIRDCVFDTETRREVIALDSSEENRFIANWISNLDRGGIYLYRNCGERSMVRFTPSQRNEIINNVFYYERYRGPYPGVFFGADDGFSTHRFCHQDLDYPYGSGADDRDYTRWNAVMQNQIYSRSPGEVLHTEWPVTNVPNHVEGNTTVTSAISRPSGCFVRDAHVPRFVPHGESVRLSTDGYGRPFESPVDVTCVDGDLDYASTPTLRPAREIAFACSRSSHNAGCRGEIVCPDGGTLAGARAACNLEWGSVTDAHLASVPRDMIQVVRTSDVGLEGRCWVGEEGTSGGELSILGTLGGSSAGFGCREHDRNGGDCEIRGIAHCVDP</sequence>
<dbReference type="Pfam" id="PF13229">
    <property type="entry name" value="Beta_helix"/>
    <property type="match status" value="1"/>
</dbReference>
<dbReference type="KEGG" id="samy:DB32_007066"/>
<name>A0A0F6W886_9BACT</name>
<dbReference type="InterPro" id="IPR011050">
    <property type="entry name" value="Pectin_lyase_fold/virulence"/>
</dbReference>
<gene>
    <name evidence="2" type="ORF">DB32_007066</name>
</gene>
<keyword evidence="3" id="KW-1185">Reference proteome</keyword>
<reference evidence="2 3" key="1">
    <citation type="submission" date="2015-03" db="EMBL/GenBank/DDBJ databases">
        <title>Genome assembly of Sandaracinus amylolyticus DSM 53668.</title>
        <authorList>
            <person name="Sharma G."/>
            <person name="Subramanian S."/>
        </authorList>
    </citation>
    <scope>NUCLEOTIDE SEQUENCE [LARGE SCALE GENOMIC DNA]</scope>
    <source>
        <strain evidence="2 3">DSM 53668</strain>
    </source>
</reference>
<proteinExistence type="predicted"/>
<evidence type="ECO:0000259" key="1">
    <source>
        <dbReference type="Pfam" id="PF13229"/>
    </source>
</evidence>
<dbReference type="InterPro" id="IPR012334">
    <property type="entry name" value="Pectin_lyas_fold"/>
</dbReference>
<dbReference type="Proteomes" id="UP000034883">
    <property type="component" value="Chromosome"/>
</dbReference>
<dbReference type="AlphaFoldDB" id="A0A0F6W886"/>
<organism evidence="2 3">
    <name type="scientific">Sandaracinus amylolyticus</name>
    <dbReference type="NCBI Taxonomy" id="927083"/>
    <lineage>
        <taxon>Bacteria</taxon>
        <taxon>Pseudomonadati</taxon>
        <taxon>Myxococcota</taxon>
        <taxon>Polyangia</taxon>
        <taxon>Polyangiales</taxon>
        <taxon>Sandaracinaceae</taxon>
        <taxon>Sandaracinus</taxon>
    </lineage>
</organism>
<protein>
    <recommendedName>
        <fullName evidence="1">Right handed beta helix domain-containing protein</fullName>
    </recommendedName>
</protein>